<evidence type="ECO:0000259" key="1">
    <source>
        <dbReference type="PROSITE" id="PS51290"/>
    </source>
</evidence>
<evidence type="ECO:0000313" key="2">
    <source>
        <dbReference type="EMBL" id="VDN53321.1"/>
    </source>
</evidence>
<dbReference type="InterPro" id="IPR017874">
    <property type="entry name" value="CRIC_domain"/>
</dbReference>
<accession>A0A0N4UNY1</accession>
<dbReference type="PANTHER" id="PTHR12844:SF42">
    <property type="entry name" value="CONNECTOR ENHANCER OF KSR PROTEIN CNK"/>
    <property type="match status" value="1"/>
</dbReference>
<dbReference type="Proteomes" id="UP000274756">
    <property type="component" value="Unassembled WGS sequence"/>
</dbReference>
<dbReference type="WBParaSite" id="DME_0000964401-mRNA-1">
    <property type="protein sequence ID" value="DME_0000964401-mRNA-1"/>
    <property type="gene ID" value="DME_0000964401"/>
</dbReference>
<dbReference type="Proteomes" id="UP000038040">
    <property type="component" value="Unplaced"/>
</dbReference>
<organism evidence="3 5">
    <name type="scientific">Dracunculus medinensis</name>
    <name type="common">Guinea worm</name>
    <dbReference type="NCBI Taxonomy" id="318479"/>
    <lineage>
        <taxon>Eukaryota</taxon>
        <taxon>Metazoa</taxon>
        <taxon>Ecdysozoa</taxon>
        <taxon>Nematoda</taxon>
        <taxon>Chromadorea</taxon>
        <taxon>Rhabditida</taxon>
        <taxon>Spirurina</taxon>
        <taxon>Dracunculoidea</taxon>
        <taxon>Dracunculidae</taxon>
        <taxon>Dracunculus</taxon>
    </lineage>
</organism>
<dbReference type="STRING" id="318479.A0A0N4UNY1"/>
<dbReference type="EMBL" id="UYYG01000120">
    <property type="protein sequence ID" value="VDN53321.1"/>
    <property type="molecule type" value="Genomic_DNA"/>
</dbReference>
<dbReference type="Gene3D" id="1.10.150.50">
    <property type="entry name" value="Transcription Factor, Ets-1"/>
    <property type="match status" value="1"/>
</dbReference>
<feature type="domain" description="CRIC" evidence="1">
    <location>
        <begin position="126"/>
        <end position="221"/>
    </location>
</feature>
<proteinExistence type="predicted"/>
<dbReference type="OrthoDB" id="74412at2759"/>
<name>A0A0N4UNY1_DRAME</name>
<sequence>MVSSINSVTVGAMSMMCGSTEVVTAALTILQTFPPECDLLLKMVATFDTLNALITNLREGIHLSIDASIRPFLSNIAQSKIDGRSLFVIDDEFLQQIGISIFGVRHILLQAVGLLRHLCYGMKSENLQSLCLRIVISSRELSNTLKLADKCKIALNKLNVIAVLSTVLMSISRVIEDIKRLLGWLDRSPFDRLEKYIEFRSDIVGITLELSRSVCIPRKQLLFNFRQIKELCDRLIIKCESIICLSNDPSILYTAYLERVVLRKLNPSDDWVI</sequence>
<dbReference type="SUPFAM" id="SSF47769">
    <property type="entry name" value="SAM/Pointed domain"/>
    <property type="match status" value="1"/>
</dbReference>
<dbReference type="PROSITE" id="PS51290">
    <property type="entry name" value="CRIC"/>
    <property type="match status" value="1"/>
</dbReference>
<evidence type="ECO:0000313" key="5">
    <source>
        <dbReference type="WBParaSite" id="DME_0000964401-mRNA-1"/>
    </source>
</evidence>
<evidence type="ECO:0000313" key="4">
    <source>
        <dbReference type="Proteomes" id="UP000274756"/>
    </source>
</evidence>
<protein>
    <submittedName>
        <fullName evidence="5">CRIC domain-containing protein</fullName>
    </submittedName>
</protein>
<dbReference type="AlphaFoldDB" id="A0A0N4UNY1"/>
<dbReference type="Pfam" id="PF10534">
    <property type="entry name" value="CRIC_ras_sig"/>
    <property type="match status" value="1"/>
</dbReference>
<keyword evidence="4" id="KW-1185">Reference proteome</keyword>
<evidence type="ECO:0000313" key="3">
    <source>
        <dbReference type="Proteomes" id="UP000038040"/>
    </source>
</evidence>
<dbReference type="InterPro" id="IPR013761">
    <property type="entry name" value="SAM/pointed_sf"/>
</dbReference>
<reference evidence="2 4" key="2">
    <citation type="submission" date="2018-11" db="EMBL/GenBank/DDBJ databases">
        <authorList>
            <consortium name="Pathogen Informatics"/>
        </authorList>
    </citation>
    <scope>NUCLEOTIDE SEQUENCE [LARGE SCALE GENOMIC DNA]</scope>
</reference>
<dbReference type="PANTHER" id="PTHR12844">
    <property type="entry name" value="CONNECTOR ENCHANCER OF KINASE SUPPRESSOR OF RAS"/>
    <property type="match status" value="1"/>
</dbReference>
<dbReference type="InterPro" id="IPR051566">
    <property type="entry name" value="CNKSR"/>
</dbReference>
<gene>
    <name evidence="2" type="ORF">DME_LOCUS3294</name>
</gene>
<reference evidence="5" key="1">
    <citation type="submission" date="2017-02" db="UniProtKB">
        <authorList>
            <consortium name="WormBaseParasite"/>
        </authorList>
    </citation>
    <scope>IDENTIFICATION</scope>
</reference>